<evidence type="ECO:0000256" key="9">
    <source>
        <dbReference type="ARBA" id="ARBA00022857"/>
    </source>
</evidence>
<dbReference type="Proteomes" id="UP001217089">
    <property type="component" value="Unassembled WGS sequence"/>
</dbReference>
<comment type="subcellular location">
    <subcellularLocation>
        <location evidence="3">Cytoplasm</location>
    </subcellularLocation>
</comment>
<evidence type="ECO:0000256" key="4">
    <source>
        <dbReference type="ARBA" id="ARBA00007762"/>
    </source>
</evidence>
<sequence length="139" mass="16455">MNHNRRPKVLVQTAAHVAGAAYYYQKKDLPENTWNEKQKIFGVSVHPKYGGWFAIRGVLIFKDILAHDLIKTEPKDIVHTQELRKELLERFNYNWQDWTFRDIVPVDSRYSEEQKDYFAMPPGQRKSVIDKIKKNMGAY</sequence>
<comment type="cofactor">
    <cofactor evidence="2">
        <name>FAD</name>
        <dbReference type="ChEBI" id="CHEBI:57692"/>
    </cofactor>
</comment>
<proteinExistence type="inferred from homology"/>
<evidence type="ECO:0000256" key="2">
    <source>
        <dbReference type="ARBA" id="ARBA00001974"/>
    </source>
</evidence>
<dbReference type="InterPro" id="IPR032037">
    <property type="entry name" value="MMACHC"/>
</dbReference>
<keyword evidence="5" id="KW-0963">Cytoplasm</keyword>
<keyword evidence="8" id="KW-0274">FAD</keyword>
<organism evidence="12 13">
    <name type="scientific">Tegillarca granosa</name>
    <name type="common">Malaysian cockle</name>
    <name type="synonym">Anadara granosa</name>
    <dbReference type="NCBI Taxonomy" id="220873"/>
    <lineage>
        <taxon>Eukaryota</taxon>
        <taxon>Metazoa</taxon>
        <taxon>Spiralia</taxon>
        <taxon>Lophotrochozoa</taxon>
        <taxon>Mollusca</taxon>
        <taxon>Bivalvia</taxon>
        <taxon>Autobranchia</taxon>
        <taxon>Pteriomorphia</taxon>
        <taxon>Arcoida</taxon>
        <taxon>Arcoidea</taxon>
        <taxon>Arcidae</taxon>
        <taxon>Tegillarca</taxon>
    </lineage>
</organism>
<comment type="similarity">
    <text evidence="4">Belongs to the MMACHC family.</text>
</comment>
<evidence type="ECO:0000256" key="1">
    <source>
        <dbReference type="ARBA" id="ARBA00001917"/>
    </source>
</evidence>
<reference evidence="12 13" key="1">
    <citation type="submission" date="2022-12" db="EMBL/GenBank/DDBJ databases">
        <title>Chromosome-level genome of Tegillarca granosa.</title>
        <authorList>
            <person name="Kim J."/>
        </authorList>
    </citation>
    <scope>NUCLEOTIDE SEQUENCE [LARGE SCALE GENOMIC DNA]</scope>
    <source>
        <strain evidence="12">Teg-2019</strain>
        <tissue evidence="12">Adductor muscle</tissue>
    </source>
</reference>
<evidence type="ECO:0000313" key="12">
    <source>
        <dbReference type="EMBL" id="KAJ8305687.1"/>
    </source>
</evidence>
<evidence type="ECO:0000256" key="11">
    <source>
        <dbReference type="ARBA" id="ARBA00031313"/>
    </source>
</evidence>
<name>A0ABQ9EP29_TEGGR</name>
<dbReference type="PANTHER" id="PTHR31457">
    <property type="entry name" value="METHYLMALONIC ACIDURIA AND HOMOCYSTINURIA TYPE C PROTEIN"/>
    <property type="match status" value="1"/>
</dbReference>
<gene>
    <name evidence="12" type="ORF">KUTeg_016232</name>
</gene>
<keyword evidence="10" id="KW-0560">Oxidoreductase</keyword>
<evidence type="ECO:0000256" key="5">
    <source>
        <dbReference type="ARBA" id="ARBA00022490"/>
    </source>
</evidence>
<evidence type="ECO:0000256" key="7">
    <source>
        <dbReference type="ARBA" id="ARBA00022643"/>
    </source>
</evidence>
<comment type="caution">
    <text evidence="12">The sequence shown here is derived from an EMBL/GenBank/DDBJ whole genome shotgun (WGS) entry which is preliminary data.</text>
</comment>
<dbReference type="CDD" id="cd12959">
    <property type="entry name" value="MMACHC-like"/>
    <property type="match status" value="1"/>
</dbReference>
<evidence type="ECO:0000256" key="6">
    <source>
        <dbReference type="ARBA" id="ARBA00022630"/>
    </source>
</evidence>
<dbReference type="PANTHER" id="PTHR31457:SF2">
    <property type="entry name" value="CYANOCOBALAMIN REDUCTASE _ ALKYLCOBALAMIN DEALKYLASE"/>
    <property type="match status" value="1"/>
</dbReference>
<keyword evidence="7" id="KW-0288">FMN</keyword>
<evidence type="ECO:0000256" key="10">
    <source>
        <dbReference type="ARBA" id="ARBA00023002"/>
    </source>
</evidence>
<evidence type="ECO:0000256" key="8">
    <source>
        <dbReference type="ARBA" id="ARBA00022827"/>
    </source>
</evidence>
<keyword evidence="13" id="KW-1185">Reference proteome</keyword>
<dbReference type="Pfam" id="PF16690">
    <property type="entry name" value="MMACHC"/>
    <property type="match status" value="1"/>
</dbReference>
<keyword evidence="6" id="KW-0285">Flavoprotein</keyword>
<dbReference type="EMBL" id="JARBDR010000813">
    <property type="protein sequence ID" value="KAJ8305687.1"/>
    <property type="molecule type" value="Genomic_DNA"/>
</dbReference>
<keyword evidence="9" id="KW-0521">NADP</keyword>
<accession>A0ABQ9EP29</accession>
<protein>
    <recommendedName>
        <fullName evidence="11">Cyanocobalamin reductase (cyanide-eliminating)</fullName>
    </recommendedName>
</protein>
<comment type="cofactor">
    <cofactor evidence="1">
        <name>FMN</name>
        <dbReference type="ChEBI" id="CHEBI:58210"/>
    </cofactor>
</comment>
<evidence type="ECO:0000313" key="13">
    <source>
        <dbReference type="Proteomes" id="UP001217089"/>
    </source>
</evidence>
<evidence type="ECO:0000256" key="3">
    <source>
        <dbReference type="ARBA" id="ARBA00004496"/>
    </source>
</evidence>